<dbReference type="eggNOG" id="COG0388">
    <property type="taxonomic scope" value="Bacteria"/>
</dbReference>
<dbReference type="CDD" id="cd07572">
    <property type="entry name" value="nit"/>
    <property type="match status" value="1"/>
</dbReference>
<reference evidence="3 4" key="1">
    <citation type="submission" date="2009-01" db="EMBL/GenBank/DDBJ databases">
        <authorList>
            <person name="Fulton L."/>
            <person name="Clifton S."/>
            <person name="Fulton B."/>
            <person name="Xu J."/>
            <person name="Minx P."/>
            <person name="Pepin K.H."/>
            <person name="Johnson M."/>
            <person name="Bhonagiri V."/>
            <person name="Nash W.E."/>
            <person name="Mardis E.R."/>
            <person name="Wilson R.K."/>
        </authorList>
    </citation>
    <scope>NUCLEOTIDE SEQUENCE [LARGE SCALE GENOMIC DNA]</scope>
    <source>
        <strain evidence="4">DSM 10507 / JCM 14656 / S5a33</strain>
    </source>
</reference>
<keyword evidence="1" id="KW-0378">Hydrolase</keyword>
<gene>
    <name evidence="3" type="ORF">RUMHYD_03188</name>
</gene>
<dbReference type="Pfam" id="PF00795">
    <property type="entry name" value="CN_hydrolase"/>
    <property type="match status" value="1"/>
</dbReference>
<comment type="caution">
    <text evidence="3">The sequence shown here is derived from an EMBL/GenBank/DDBJ whole genome shotgun (WGS) entry which is preliminary data.</text>
</comment>
<dbReference type="GO" id="GO:0006107">
    <property type="term" value="P:oxaloacetate metabolic process"/>
    <property type="evidence" value="ECO:0007669"/>
    <property type="project" value="TreeGrafter"/>
</dbReference>
<evidence type="ECO:0000313" key="3">
    <source>
        <dbReference type="EMBL" id="EEG47904.1"/>
    </source>
</evidence>
<dbReference type="SUPFAM" id="SSF56317">
    <property type="entry name" value="Carbon-nitrogen hydrolase"/>
    <property type="match status" value="1"/>
</dbReference>
<dbReference type="PROSITE" id="PS50263">
    <property type="entry name" value="CN_HYDROLASE"/>
    <property type="match status" value="1"/>
</dbReference>
<evidence type="ECO:0000313" key="4">
    <source>
        <dbReference type="Proteomes" id="UP000003100"/>
    </source>
</evidence>
<dbReference type="PANTHER" id="PTHR23088">
    <property type="entry name" value="NITRILASE-RELATED"/>
    <property type="match status" value="1"/>
</dbReference>
<dbReference type="GO" id="GO:0050152">
    <property type="term" value="F:omega-amidase activity"/>
    <property type="evidence" value="ECO:0007669"/>
    <property type="project" value="TreeGrafter"/>
</dbReference>
<dbReference type="PATRIC" id="fig|476272.21.peg.1313"/>
<dbReference type="GO" id="GO:0006528">
    <property type="term" value="P:asparagine metabolic process"/>
    <property type="evidence" value="ECO:0007669"/>
    <property type="project" value="TreeGrafter"/>
</dbReference>
<organism evidence="3 4">
    <name type="scientific">Blautia hydrogenotrophica (strain DSM 10507 / JCM 14656 / S5a33)</name>
    <name type="common">Ruminococcus hydrogenotrophicus</name>
    <dbReference type="NCBI Taxonomy" id="476272"/>
    <lineage>
        <taxon>Bacteria</taxon>
        <taxon>Bacillati</taxon>
        <taxon>Bacillota</taxon>
        <taxon>Clostridia</taxon>
        <taxon>Lachnospirales</taxon>
        <taxon>Lachnospiraceae</taxon>
        <taxon>Blautia</taxon>
    </lineage>
</organism>
<name>C0CQM5_BLAHS</name>
<accession>C0CQM5</accession>
<proteinExistence type="predicted"/>
<dbReference type="PANTHER" id="PTHR23088:SF30">
    <property type="entry name" value="OMEGA-AMIDASE NIT2"/>
    <property type="match status" value="1"/>
</dbReference>
<dbReference type="InterPro" id="IPR045254">
    <property type="entry name" value="Nit1/2_C-N_Hydrolase"/>
</dbReference>
<keyword evidence="4" id="KW-1185">Reference proteome</keyword>
<dbReference type="HOGENOM" id="CLU_030130_1_0_9"/>
<feature type="domain" description="CN hydrolase" evidence="2">
    <location>
        <begin position="38"/>
        <end position="283"/>
    </location>
</feature>
<dbReference type="InterPro" id="IPR003010">
    <property type="entry name" value="C-N_Hydrolase"/>
</dbReference>
<dbReference type="Gene3D" id="3.60.110.10">
    <property type="entry name" value="Carbon-nitrogen hydrolase"/>
    <property type="match status" value="1"/>
</dbReference>
<reference evidence="3 4" key="2">
    <citation type="submission" date="2009-02" db="EMBL/GenBank/DDBJ databases">
        <title>Draft genome sequence of Blautia hydrogenotrophica DSM 10507 (Ruminococcus hydrogenotrophicus DSM 10507).</title>
        <authorList>
            <person name="Sudarsanam P."/>
            <person name="Ley R."/>
            <person name="Guruge J."/>
            <person name="Turnbaugh P.J."/>
            <person name="Mahowald M."/>
            <person name="Liep D."/>
            <person name="Gordon J."/>
        </authorList>
    </citation>
    <scope>NUCLEOTIDE SEQUENCE [LARGE SCALE GENOMIC DNA]</scope>
    <source>
        <strain evidence="4">DSM 10507 / JCM 14656 / S5a33</strain>
    </source>
</reference>
<protein>
    <recommendedName>
        <fullName evidence="2">CN hydrolase domain-containing protein</fullName>
    </recommendedName>
</protein>
<dbReference type="EMBL" id="ACBZ01000172">
    <property type="protein sequence ID" value="EEG47904.1"/>
    <property type="molecule type" value="Genomic_DNA"/>
</dbReference>
<dbReference type="Proteomes" id="UP000003100">
    <property type="component" value="Unassembled WGS sequence"/>
</dbReference>
<evidence type="ECO:0000256" key="1">
    <source>
        <dbReference type="ARBA" id="ARBA00022801"/>
    </source>
</evidence>
<dbReference type="AlphaFoldDB" id="C0CQM5"/>
<dbReference type="InterPro" id="IPR036526">
    <property type="entry name" value="C-N_Hydrolase_sf"/>
</dbReference>
<dbReference type="GO" id="GO:0006541">
    <property type="term" value="P:glutamine metabolic process"/>
    <property type="evidence" value="ECO:0007669"/>
    <property type="project" value="TreeGrafter"/>
</dbReference>
<sequence>MSCKISSFWYDIFNNQRALFGQGGRGKMKYGGVWMNSIKVALLQTHVSEKKEENLSVVREKLRALRAEKPDLVTLPEMFNCPYQTDQFPVYAEPQGGESWQALSCMAKEEGIYLAAGSVPEVDEEGKVYNTAYVFDRQGRQIAKHRKMHLFDINVTGGQYFKESDTLTAGDAITVFDTEFGRMGICICFDIRFPELSRLMAQEGARLILIPGAFNMTTGPAHWELSFRARALDNQVYMLGTAPARDEKSSYTSWGHSIVVNPWGEVQAQLDEKEGCLVQELNLDEIDRIRRDLPLLSSRRLDLYQLRGRR</sequence>
<evidence type="ECO:0000259" key="2">
    <source>
        <dbReference type="PROSITE" id="PS50263"/>
    </source>
</evidence>